<dbReference type="Gene3D" id="3.60.10.10">
    <property type="entry name" value="Endonuclease/exonuclease/phosphatase"/>
    <property type="match status" value="1"/>
</dbReference>
<dbReference type="AlphaFoldDB" id="R9GYH6"/>
<evidence type="ECO:0000313" key="2">
    <source>
        <dbReference type="EMBL" id="EOR96688.1"/>
    </source>
</evidence>
<dbReference type="InterPro" id="IPR005135">
    <property type="entry name" value="Endo/exonuclease/phosphatase"/>
</dbReference>
<dbReference type="SUPFAM" id="SSF56219">
    <property type="entry name" value="DNase I-like"/>
    <property type="match status" value="1"/>
</dbReference>
<dbReference type="STRING" id="1150600.ADIARSV_0111"/>
<comment type="caution">
    <text evidence="2">The sequence shown here is derived from an EMBL/GenBank/DDBJ whole genome shotgun (WGS) entry which is preliminary data.</text>
</comment>
<keyword evidence="3" id="KW-1185">Reference proteome</keyword>
<dbReference type="PANTHER" id="PTHR12121:SF36">
    <property type="entry name" value="ENDONUCLEASE_EXONUCLEASE_PHOSPHATASE DOMAIN-CONTAINING PROTEIN"/>
    <property type="match status" value="1"/>
</dbReference>
<reference evidence="2 3" key="1">
    <citation type="journal article" date="2013" name="Genome Announc.">
        <title>Draft Genome Sequence of Arcticibacter svalbardensis Strain MN12-7T, a Member of the Family Sphingobacteriaceae Isolated from an Arctic Soil Sample.</title>
        <authorList>
            <person name="Shivaji S."/>
            <person name="Ara S."/>
            <person name="Prasad S."/>
            <person name="Manasa B.P."/>
            <person name="Begum Z."/>
            <person name="Singh A."/>
            <person name="Kumar Pinnaka A."/>
        </authorList>
    </citation>
    <scope>NUCLEOTIDE SEQUENCE [LARGE SCALE GENOMIC DNA]</scope>
    <source>
        <strain evidence="2 3">MN12-7</strain>
    </source>
</reference>
<dbReference type="PATRIC" id="fig|1150600.3.peg.109"/>
<dbReference type="EMBL" id="AQPN01000002">
    <property type="protein sequence ID" value="EOR96688.1"/>
    <property type="molecule type" value="Genomic_DNA"/>
</dbReference>
<gene>
    <name evidence="2" type="ORF">ADIARSV_0111</name>
</gene>
<sequence length="265" mass="30051">MITMASNAQSLTVGTFNIRYDNAGDTGNLWVNRAPVVANLIRFHDFDVLGIQEGLINQIDDISAALPEYARYGLGRDDGKDAGEHSAIYYKKDKFKLLKKGDFWLSETPDVPGKGWDATCCNRICTWVYLQDIQSKKSFYMFNVHFDHQGVIARKESAKLILKKIKEIAKNEPVLFTGDLNGDRSSDWYLTLANSGILQDVHGKVKYPYENNSSMNAFRTPRGMAVIDHIFMTKQFTAKKWGILTDTYYGKFPSDHFPIKAVVEL</sequence>
<protein>
    <recommendedName>
        <fullName evidence="1">Endonuclease/exonuclease/phosphatase domain-containing protein</fullName>
    </recommendedName>
</protein>
<evidence type="ECO:0000259" key="1">
    <source>
        <dbReference type="Pfam" id="PF03372"/>
    </source>
</evidence>
<accession>R9GYH6</accession>
<dbReference type="PANTHER" id="PTHR12121">
    <property type="entry name" value="CARBON CATABOLITE REPRESSOR PROTEIN 4"/>
    <property type="match status" value="1"/>
</dbReference>
<dbReference type="CDD" id="cd09083">
    <property type="entry name" value="EEP-1"/>
    <property type="match status" value="1"/>
</dbReference>
<dbReference type="RefSeq" id="WP_016193368.1">
    <property type="nucleotide sequence ID" value="NZ_AQPN01000002.1"/>
</dbReference>
<dbReference type="InterPro" id="IPR036691">
    <property type="entry name" value="Endo/exonu/phosph_ase_sf"/>
</dbReference>
<proteinExistence type="predicted"/>
<dbReference type="InterPro" id="IPR050410">
    <property type="entry name" value="CCR4/nocturin_mRNA_transcr"/>
</dbReference>
<name>R9GYH6_9SPHI</name>
<dbReference type="GO" id="GO:0000175">
    <property type="term" value="F:3'-5'-RNA exonuclease activity"/>
    <property type="evidence" value="ECO:0007669"/>
    <property type="project" value="TreeGrafter"/>
</dbReference>
<dbReference type="Proteomes" id="UP000014174">
    <property type="component" value="Unassembled WGS sequence"/>
</dbReference>
<feature type="domain" description="Endonuclease/exonuclease/phosphatase" evidence="1">
    <location>
        <begin position="14"/>
        <end position="256"/>
    </location>
</feature>
<dbReference type="Pfam" id="PF03372">
    <property type="entry name" value="Exo_endo_phos"/>
    <property type="match status" value="1"/>
</dbReference>
<dbReference type="eggNOG" id="COG3568">
    <property type="taxonomic scope" value="Bacteria"/>
</dbReference>
<evidence type="ECO:0000313" key="3">
    <source>
        <dbReference type="Proteomes" id="UP000014174"/>
    </source>
</evidence>
<dbReference type="OrthoDB" id="9793162at2"/>
<organism evidence="2 3">
    <name type="scientific">Arcticibacter svalbardensis MN12-7</name>
    <dbReference type="NCBI Taxonomy" id="1150600"/>
    <lineage>
        <taxon>Bacteria</taxon>
        <taxon>Pseudomonadati</taxon>
        <taxon>Bacteroidota</taxon>
        <taxon>Sphingobacteriia</taxon>
        <taxon>Sphingobacteriales</taxon>
        <taxon>Sphingobacteriaceae</taxon>
        <taxon>Arcticibacter</taxon>
    </lineage>
</organism>